<dbReference type="STRING" id="73044.GCA_000725795_00593"/>
<dbReference type="Pfam" id="PF06724">
    <property type="entry name" value="DUF1206"/>
    <property type="match status" value="3"/>
</dbReference>
<feature type="transmembrane region" description="Helical" evidence="1">
    <location>
        <begin position="9"/>
        <end position="31"/>
    </location>
</feature>
<reference evidence="3 4" key="1">
    <citation type="submission" date="2018-08" db="EMBL/GenBank/DDBJ databases">
        <title>The complete genome sequence of Streptomyces seoulensis, a pioneer strain for nickel superoxide dismutase discovery.</title>
        <authorList>
            <person name="Shin J."/>
            <person name="Lee J.-S."/>
            <person name="Lee E.-J."/>
            <person name="Youn H.-D."/>
        </authorList>
    </citation>
    <scope>NUCLEOTIDE SEQUENCE [LARGE SCALE GENOMIC DNA]</scope>
    <source>
        <strain evidence="3 4">KCTC 9819</strain>
    </source>
</reference>
<protein>
    <submittedName>
        <fullName evidence="3">DUF1206 domain-containing protein</fullName>
    </submittedName>
</protein>
<proteinExistence type="predicted"/>
<name>A0A4P6U3Z6_STRSO</name>
<feature type="transmembrane region" description="Helical" evidence="1">
    <location>
        <begin position="51"/>
        <end position="71"/>
    </location>
</feature>
<feature type="transmembrane region" description="Helical" evidence="1">
    <location>
        <begin position="231"/>
        <end position="252"/>
    </location>
</feature>
<feature type="transmembrane region" description="Helical" evidence="1">
    <location>
        <begin position="92"/>
        <end position="111"/>
    </location>
</feature>
<feature type="domain" description="DUF1206" evidence="2">
    <location>
        <begin position="189"/>
        <end position="257"/>
    </location>
</feature>
<evidence type="ECO:0000313" key="4">
    <source>
        <dbReference type="Proteomes" id="UP000292547"/>
    </source>
</evidence>
<keyword evidence="1" id="KW-0812">Transmembrane</keyword>
<feature type="transmembrane region" description="Helical" evidence="1">
    <location>
        <begin position="182"/>
        <end position="211"/>
    </location>
</feature>
<accession>A0A4P6U3Z6</accession>
<dbReference type="OrthoDB" id="4552598at2"/>
<dbReference type="AlphaFoldDB" id="A0A4P6U3Z6"/>
<sequence length="259" mass="26713">MTAAAKAGFFARGLIYLLVGVIALQIALGGGGGKKQADRGGALAELAEKPFGAAMLWVVGIALVGMALWRLSEAVVGSAGPDGDKASKRAMSAARAVFYAFVSYSVLSYAAGEKSSGGGSSDKRSEDVTAMALKWPGGQWIVGAAGLVVIGAGVYIATRAVMRKFRKHLRTGEMSPTVRKVVDVLGVGGGSARGVVFAVAGVFALIAAVQHEPGKAKGMDDTLRSFRDLPAGPWLLALIAVGLVAFGAFSWCNARWRKV</sequence>
<gene>
    <name evidence="3" type="ORF">D0Z67_28230</name>
</gene>
<keyword evidence="4" id="KW-1185">Reference proteome</keyword>
<dbReference type="EMBL" id="CP032229">
    <property type="protein sequence ID" value="QBJ93774.1"/>
    <property type="molecule type" value="Genomic_DNA"/>
</dbReference>
<evidence type="ECO:0000259" key="2">
    <source>
        <dbReference type="Pfam" id="PF06724"/>
    </source>
</evidence>
<feature type="transmembrane region" description="Helical" evidence="1">
    <location>
        <begin position="140"/>
        <end position="161"/>
    </location>
</feature>
<dbReference type="Proteomes" id="UP000292547">
    <property type="component" value="Chromosome"/>
</dbReference>
<feature type="domain" description="DUF1206" evidence="2">
    <location>
        <begin position="92"/>
        <end position="163"/>
    </location>
</feature>
<feature type="domain" description="DUF1206" evidence="2">
    <location>
        <begin position="7"/>
        <end position="76"/>
    </location>
</feature>
<keyword evidence="1" id="KW-0472">Membrane</keyword>
<dbReference type="KEGG" id="sseo:D0Z67_28230"/>
<evidence type="ECO:0000256" key="1">
    <source>
        <dbReference type="SAM" id="Phobius"/>
    </source>
</evidence>
<organism evidence="3 4">
    <name type="scientific">Streptomyces seoulensis</name>
    <dbReference type="NCBI Taxonomy" id="73044"/>
    <lineage>
        <taxon>Bacteria</taxon>
        <taxon>Bacillati</taxon>
        <taxon>Actinomycetota</taxon>
        <taxon>Actinomycetes</taxon>
        <taxon>Kitasatosporales</taxon>
        <taxon>Streptomycetaceae</taxon>
        <taxon>Streptomyces</taxon>
    </lineage>
</organism>
<evidence type="ECO:0000313" key="3">
    <source>
        <dbReference type="EMBL" id="QBJ93774.1"/>
    </source>
</evidence>
<keyword evidence="1" id="KW-1133">Transmembrane helix</keyword>
<dbReference type="InterPro" id="IPR009597">
    <property type="entry name" value="DUF1206"/>
</dbReference>